<dbReference type="Pfam" id="PF00990">
    <property type="entry name" value="GGDEF"/>
    <property type="match status" value="1"/>
</dbReference>
<feature type="domain" description="EAL" evidence="2">
    <location>
        <begin position="520"/>
        <end position="773"/>
    </location>
</feature>
<dbReference type="AlphaFoldDB" id="A0A8J3J2D9"/>
<dbReference type="Gene3D" id="3.30.70.270">
    <property type="match status" value="1"/>
</dbReference>
<dbReference type="CDD" id="cd01949">
    <property type="entry name" value="GGDEF"/>
    <property type="match status" value="1"/>
</dbReference>
<feature type="transmembrane region" description="Helical" evidence="1">
    <location>
        <begin position="120"/>
        <end position="140"/>
    </location>
</feature>
<dbReference type="InterPro" id="IPR029787">
    <property type="entry name" value="Nucleotide_cyclase"/>
</dbReference>
<dbReference type="CDD" id="cd01948">
    <property type="entry name" value="EAL"/>
    <property type="match status" value="1"/>
</dbReference>
<feature type="domain" description="GGDEF" evidence="3">
    <location>
        <begin position="380"/>
        <end position="512"/>
    </location>
</feature>
<sequence length="801" mass="85644">MLLIATAKLPGPSHLAWQAAGLVALYAVAGLANLEIRIRSQGIQFAWGEAALIIGLVMLPSSEVVWAAMIGRLIAELIERRAFSKLVLNVGKQIVAVSAAAVVCYFVAGSRVDPFTLRGALALVAAAVVYALVANISVGIAVRLASGAKVPLLPMHRVELIAICGNIGTAFVALAMLRFDPRLLLALPPLLLSVRLISTNRLRTRTERATWQRIAAATDRFSNVDLESVLSTAVTSAAELFSADQVEVLVRLGDEPAGIVRGDQQGVDWAGQADEAPDAAPGETIAIPLGGQRDHDEGPGELRLRFRGRVRLTERERYALRTFAAALGTALRNAYAYAEAQHRAARHAHDAAHDPLTGLANRRYLLRQGEEILRQRPVRGTHAMVLIDLDHFKEVNDTLGHSAGDEVLTAIGRRLATAAGPDDIVVRLGGDEFAVLFVALAAPALAVHRARQMLATLDPPIEVDGIRITVGGSAGVALAPVQGGVGELLRRADVAMYQAKREGVRLAQYARTRDTADVTRLALGGDLRSALADDQFAVRFQPIVDLNSGQVTAAEALARWHHPYRGDLNPHHFLTAIERSDLLPEFTEVVLDAALDAAQDWAGAGYPIGVSVNVSPRSLLDPGFPDLVSRRLARVDVPPERLTLELTETLNLSRLDVVDEILLALRELGVRIALDDFGTGTSSLAMLARVPVDELKIDRSFVAGLTTSPESAAVVRSAIDLGRGLNLAVVAEGVESQQQRALLFELGCPTGQGHLFSRAVSAEKVRDVLGAGGALAPSMSSDAQVIRIPAARLVRGNRHRL</sequence>
<keyword evidence="5" id="KW-1185">Reference proteome</keyword>
<comment type="caution">
    <text evidence="4">The sequence shown here is derived from an EMBL/GenBank/DDBJ whole genome shotgun (WGS) entry which is preliminary data.</text>
</comment>
<dbReference type="Proteomes" id="UP000612808">
    <property type="component" value="Unassembled WGS sequence"/>
</dbReference>
<dbReference type="PANTHER" id="PTHR33121">
    <property type="entry name" value="CYCLIC DI-GMP PHOSPHODIESTERASE PDEF"/>
    <property type="match status" value="1"/>
</dbReference>
<evidence type="ECO:0000256" key="1">
    <source>
        <dbReference type="SAM" id="Phobius"/>
    </source>
</evidence>
<dbReference type="PANTHER" id="PTHR33121:SF70">
    <property type="entry name" value="SIGNALING PROTEIN YKOW"/>
    <property type="match status" value="1"/>
</dbReference>
<keyword evidence="1" id="KW-0472">Membrane</keyword>
<keyword evidence="1" id="KW-0812">Transmembrane</keyword>
<evidence type="ECO:0000313" key="5">
    <source>
        <dbReference type="Proteomes" id="UP000612808"/>
    </source>
</evidence>
<protein>
    <recommendedName>
        <fullName evidence="6">Diguanylate cyclase (GGDEF) domain-containing protein</fullName>
    </recommendedName>
</protein>
<dbReference type="PROSITE" id="PS50883">
    <property type="entry name" value="EAL"/>
    <property type="match status" value="1"/>
</dbReference>
<keyword evidence="1" id="KW-1133">Transmembrane helix</keyword>
<dbReference type="Gene3D" id="3.20.20.450">
    <property type="entry name" value="EAL domain"/>
    <property type="match status" value="1"/>
</dbReference>
<dbReference type="SUPFAM" id="SSF55781">
    <property type="entry name" value="GAF domain-like"/>
    <property type="match status" value="1"/>
</dbReference>
<evidence type="ECO:0000259" key="3">
    <source>
        <dbReference type="PROSITE" id="PS50887"/>
    </source>
</evidence>
<organism evidence="4 5">
    <name type="scientific">Actinocatenispora rupis</name>
    <dbReference type="NCBI Taxonomy" id="519421"/>
    <lineage>
        <taxon>Bacteria</taxon>
        <taxon>Bacillati</taxon>
        <taxon>Actinomycetota</taxon>
        <taxon>Actinomycetes</taxon>
        <taxon>Micromonosporales</taxon>
        <taxon>Micromonosporaceae</taxon>
        <taxon>Actinocatenispora</taxon>
    </lineage>
</organism>
<gene>
    <name evidence="4" type="ORF">Aru02nite_41940</name>
</gene>
<dbReference type="InterPro" id="IPR001633">
    <property type="entry name" value="EAL_dom"/>
</dbReference>
<accession>A0A8J3J2D9</accession>
<dbReference type="SMART" id="SM00267">
    <property type="entry name" value="GGDEF"/>
    <property type="match status" value="1"/>
</dbReference>
<dbReference type="NCBIfam" id="TIGR00254">
    <property type="entry name" value="GGDEF"/>
    <property type="match status" value="1"/>
</dbReference>
<feature type="transmembrane region" description="Helical" evidence="1">
    <location>
        <begin position="160"/>
        <end position="177"/>
    </location>
</feature>
<dbReference type="InterPro" id="IPR043128">
    <property type="entry name" value="Rev_trsase/Diguanyl_cyclase"/>
</dbReference>
<reference evidence="4" key="1">
    <citation type="submission" date="2021-01" db="EMBL/GenBank/DDBJ databases">
        <title>Whole genome shotgun sequence of Actinocatenispora rupis NBRC 107355.</title>
        <authorList>
            <person name="Komaki H."/>
            <person name="Tamura T."/>
        </authorList>
    </citation>
    <scope>NUCLEOTIDE SEQUENCE</scope>
    <source>
        <strain evidence="4">NBRC 107355</strain>
    </source>
</reference>
<dbReference type="SUPFAM" id="SSF141868">
    <property type="entry name" value="EAL domain-like"/>
    <property type="match status" value="1"/>
</dbReference>
<dbReference type="EMBL" id="BOMB01000023">
    <property type="protein sequence ID" value="GID13305.1"/>
    <property type="molecule type" value="Genomic_DNA"/>
</dbReference>
<dbReference type="SUPFAM" id="SSF55073">
    <property type="entry name" value="Nucleotide cyclase"/>
    <property type="match status" value="1"/>
</dbReference>
<evidence type="ECO:0008006" key="6">
    <source>
        <dbReference type="Google" id="ProtNLM"/>
    </source>
</evidence>
<dbReference type="Pfam" id="PF00563">
    <property type="entry name" value="EAL"/>
    <property type="match status" value="1"/>
</dbReference>
<dbReference type="SMART" id="SM00052">
    <property type="entry name" value="EAL"/>
    <property type="match status" value="1"/>
</dbReference>
<feature type="transmembrane region" description="Helical" evidence="1">
    <location>
        <begin position="90"/>
        <end position="108"/>
    </location>
</feature>
<dbReference type="InterPro" id="IPR035919">
    <property type="entry name" value="EAL_sf"/>
</dbReference>
<feature type="transmembrane region" description="Helical" evidence="1">
    <location>
        <begin position="15"/>
        <end position="34"/>
    </location>
</feature>
<dbReference type="InterPro" id="IPR050706">
    <property type="entry name" value="Cyclic-di-GMP_PDE-like"/>
</dbReference>
<dbReference type="PROSITE" id="PS50887">
    <property type="entry name" value="GGDEF"/>
    <property type="match status" value="1"/>
</dbReference>
<dbReference type="GO" id="GO:0071111">
    <property type="term" value="F:cyclic-guanylate-specific phosphodiesterase activity"/>
    <property type="evidence" value="ECO:0007669"/>
    <property type="project" value="InterPro"/>
</dbReference>
<proteinExistence type="predicted"/>
<name>A0A8J3J2D9_9ACTN</name>
<evidence type="ECO:0000313" key="4">
    <source>
        <dbReference type="EMBL" id="GID13305.1"/>
    </source>
</evidence>
<dbReference type="InterPro" id="IPR000160">
    <property type="entry name" value="GGDEF_dom"/>
</dbReference>
<evidence type="ECO:0000259" key="2">
    <source>
        <dbReference type="PROSITE" id="PS50883"/>
    </source>
</evidence>